<evidence type="ECO:0000256" key="3">
    <source>
        <dbReference type="ARBA" id="ARBA00022777"/>
    </source>
</evidence>
<dbReference type="Pfam" id="PF08544">
    <property type="entry name" value="GHMP_kinases_C"/>
    <property type="match status" value="1"/>
</dbReference>
<keyword evidence="3" id="KW-0418">Kinase</keyword>
<organism evidence="6 7">
    <name type="scientific">Candidatus Nealsonbacteria bacterium CG_4_9_14_3_um_filter_37_13</name>
    <dbReference type="NCBI Taxonomy" id="1974695"/>
    <lineage>
        <taxon>Bacteria</taxon>
        <taxon>Candidatus Nealsoniibacteriota</taxon>
    </lineage>
</organism>
<dbReference type="PANTHER" id="PTHR43290:SF2">
    <property type="entry name" value="MEVALONATE KINASE"/>
    <property type="match status" value="1"/>
</dbReference>
<keyword evidence="4" id="KW-0460">Magnesium</keyword>
<proteinExistence type="predicted"/>
<dbReference type="EMBL" id="PFVR01000053">
    <property type="protein sequence ID" value="PJA84247.1"/>
    <property type="molecule type" value="Genomic_DNA"/>
</dbReference>
<evidence type="ECO:0000313" key="6">
    <source>
        <dbReference type="EMBL" id="PJA84247.1"/>
    </source>
</evidence>
<evidence type="ECO:0000313" key="7">
    <source>
        <dbReference type="Proteomes" id="UP000231034"/>
    </source>
</evidence>
<keyword evidence="2" id="KW-0808">Transferase</keyword>
<dbReference type="InterPro" id="IPR036554">
    <property type="entry name" value="GHMP_kinase_C_sf"/>
</dbReference>
<evidence type="ECO:0000256" key="4">
    <source>
        <dbReference type="ARBA" id="ARBA00022842"/>
    </source>
</evidence>
<name>A0A2M7Z576_9BACT</name>
<dbReference type="GO" id="GO:0019287">
    <property type="term" value="P:isopentenyl diphosphate biosynthetic process, mevalonate pathway"/>
    <property type="evidence" value="ECO:0007669"/>
    <property type="project" value="TreeGrafter"/>
</dbReference>
<sequence>MTYEMLDVLRRRNFQRMKEIINQTQKNLAELKISTEKIDQIAESVQEIGGAAKLCGAGSGGIVLCYHQDKGKLIDLIKNIGYDPWETELAVEGVRIEKTEE</sequence>
<dbReference type="SUPFAM" id="SSF55060">
    <property type="entry name" value="GHMP Kinase, C-terminal domain"/>
    <property type="match status" value="1"/>
</dbReference>
<evidence type="ECO:0000256" key="2">
    <source>
        <dbReference type="ARBA" id="ARBA00022679"/>
    </source>
</evidence>
<comment type="caution">
    <text evidence="6">The sequence shown here is derived from an EMBL/GenBank/DDBJ whole genome shotgun (WGS) entry which is preliminary data.</text>
</comment>
<reference evidence="7" key="1">
    <citation type="submission" date="2017-09" db="EMBL/GenBank/DDBJ databases">
        <title>Depth-based differentiation of microbial function through sediment-hosted aquifers and enrichment of novel symbionts in the deep terrestrial subsurface.</title>
        <authorList>
            <person name="Probst A.J."/>
            <person name="Ladd B."/>
            <person name="Jarett J.K."/>
            <person name="Geller-Mcgrath D.E."/>
            <person name="Sieber C.M.K."/>
            <person name="Emerson J.B."/>
            <person name="Anantharaman K."/>
            <person name="Thomas B.C."/>
            <person name="Malmstrom R."/>
            <person name="Stieglmeier M."/>
            <person name="Klingl A."/>
            <person name="Woyke T."/>
            <person name="Ryan C.M."/>
            <person name="Banfield J.F."/>
        </authorList>
    </citation>
    <scope>NUCLEOTIDE SEQUENCE [LARGE SCALE GENOMIC DNA]</scope>
</reference>
<dbReference type="PANTHER" id="PTHR43290">
    <property type="entry name" value="MEVALONATE KINASE"/>
    <property type="match status" value="1"/>
</dbReference>
<gene>
    <name evidence="6" type="ORF">CO145_01525</name>
</gene>
<dbReference type="Gene3D" id="3.30.70.890">
    <property type="entry name" value="GHMP kinase, C-terminal domain"/>
    <property type="match status" value="1"/>
</dbReference>
<dbReference type="GO" id="GO:0004496">
    <property type="term" value="F:mevalonate kinase activity"/>
    <property type="evidence" value="ECO:0007669"/>
    <property type="project" value="InterPro"/>
</dbReference>
<evidence type="ECO:0000256" key="1">
    <source>
        <dbReference type="ARBA" id="ARBA00022490"/>
    </source>
</evidence>
<dbReference type="InterPro" id="IPR013750">
    <property type="entry name" value="GHMP_kinase_C_dom"/>
</dbReference>
<dbReference type="Proteomes" id="UP000231034">
    <property type="component" value="Unassembled WGS sequence"/>
</dbReference>
<evidence type="ECO:0000259" key="5">
    <source>
        <dbReference type="Pfam" id="PF08544"/>
    </source>
</evidence>
<dbReference type="GO" id="GO:0005829">
    <property type="term" value="C:cytosol"/>
    <property type="evidence" value="ECO:0007669"/>
    <property type="project" value="TreeGrafter"/>
</dbReference>
<dbReference type="AlphaFoldDB" id="A0A2M7Z576"/>
<dbReference type="GO" id="GO:0005524">
    <property type="term" value="F:ATP binding"/>
    <property type="evidence" value="ECO:0007669"/>
    <property type="project" value="InterPro"/>
</dbReference>
<dbReference type="InterPro" id="IPR006205">
    <property type="entry name" value="Mev_gal_kin"/>
</dbReference>
<protein>
    <recommendedName>
        <fullName evidence="5">GHMP kinase C-terminal domain-containing protein</fullName>
    </recommendedName>
</protein>
<feature type="domain" description="GHMP kinase C-terminal" evidence="5">
    <location>
        <begin position="5"/>
        <end position="72"/>
    </location>
</feature>
<accession>A0A2M7Z576</accession>
<keyword evidence="1" id="KW-0963">Cytoplasm</keyword>